<reference evidence="1" key="1">
    <citation type="journal article" date="2022" name="Front. Microbiol.">
        <title>New perspectives on an old grouping: The genomic and phenotypic variability of Oxalobacter formigenes and the implications for calcium oxalate stone prevention.</title>
        <authorList>
            <person name="Chmiel J.A."/>
            <person name="Carr C."/>
            <person name="Stuivenberg G.A."/>
            <person name="Venema R."/>
            <person name="Chanyi R.M."/>
            <person name="Al K.F."/>
            <person name="Giguere D."/>
            <person name="Say H."/>
            <person name="Akouris P.P."/>
            <person name="Dominguez Romero S.A."/>
            <person name="Kwong A."/>
            <person name="Tai V."/>
            <person name="Koval S.F."/>
            <person name="Razvi H."/>
            <person name="Bjazevic J."/>
            <person name="Burton J.P."/>
        </authorList>
    </citation>
    <scope>NUCLEOTIDE SEQUENCE</scope>
    <source>
        <strain evidence="1">WoOx3</strain>
    </source>
</reference>
<dbReference type="Proteomes" id="UP001156215">
    <property type="component" value="Chromosome"/>
</dbReference>
<dbReference type="AlphaFoldDB" id="A0A9E9M0J7"/>
<evidence type="ECO:0000313" key="2">
    <source>
        <dbReference type="Proteomes" id="UP001156215"/>
    </source>
</evidence>
<gene>
    <name evidence="1" type="ORF">NB640_04705</name>
</gene>
<name>A0A9E9M0J7_9BURK</name>
<dbReference type="RefSeq" id="WP_269310017.1">
    <property type="nucleotide sequence ID" value="NZ_CP098242.1"/>
</dbReference>
<dbReference type="EMBL" id="CP098242">
    <property type="protein sequence ID" value="WAW10942.1"/>
    <property type="molecule type" value="Genomic_DNA"/>
</dbReference>
<evidence type="ECO:0000313" key="1">
    <source>
        <dbReference type="EMBL" id="WAW10942.1"/>
    </source>
</evidence>
<proteinExistence type="predicted"/>
<organism evidence="1 2">
    <name type="scientific">Oxalobacter vibrioformis</name>
    <dbReference type="NCBI Taxonomy" id="933080"/>
    <lineage>
        <taxon>Bacteria</taxon>
        <taxon>Pseudomonadati</taxon>
        <taxon>Pseudomonadota</taxon>
        <taxon>Betaproteobacteria</taxon>
        <taxon>Burkholderiales</taxon>
        <taxon>Oxalobacteraceae</taxon>
        <taxon>Oxalobacter</taxon>
    </lineage>
</organism>
<dbReference type="KEGG" id="ovb:NB640_04705"/>
<accession>A0A9E9M0J7</accession>
<protein>
    <submittedName>
        <fullName evidence="1">Uncharacterized protein</fullName>
    </submittedName>
</protein>
<sequence>MEKINQWLQNIPALLSSRTSIFIYLFLSGYFSCHLRDHSLVQGNDAK</sequence>
<keyword evidence="2" id="KW-1185">Reference proteome</keyword>